<dbReference type="Gene3D" id="3.30.565.10">
    <property type="entry name" value="Histidine kinase-like ATPase, C-terminal domain"/>
    <property type="match status" value="1"/>
</dbReference>
<keyword evidence="4" id="KW-0808">Transferase</keyword>
<evidence type="ECO:0000256" key="1">
    <source>
        <dbReference type="ARBA" id="ARBA00000085"/>
    </source>
</evidence>
<feature type="transmembrane region" description="Helical" evidence="9">
    <location>
        <begin position="24"/>
        <end position="44"/>
    </location>
</feature>
<dbReference type="InterPro" id="IPR036890">
    <property type="entry name" value="HATPase_C_sf"/>
</dbReference>
<dbReference type="InterPro" id="IPR050482">
    <property type="entry name" value="Sensor_HK_TwoCompSys"/>
</dbReference>
<proteinExistence type="predicted"/>
<dbReference type="Proteomes" id="UP001205861">
    <property type="component" value="Unassembled WGS sequence"/>
</dbReference>
<evidence type="ECO:0000256" key="5">
    <source>
        <dbReference type="ARBA" id="ARBA00022741"/>
    </source>
</evidence>
<accession>A0ABT2BLU2</accession>
<keyword evidence="3" id="KW-0597">Phosphoprotein</keyword>
<evidence type="ECO:0000256" key="3">
    <source>
        <dbReference type="ARBA" id="ARBA00022553"/>
    </source>
</evidence>
<keyword evidence="6 11" id="KW-0418">Kinase</keyword>
<evidence type="ECO:0000256" key="8">
    <source>
        <dbReference type="ARBA" id="ARBA00023012"/>
    </source>
</evidence>
<evidence type="ECO:0000256" key="2">
    <source>
        <dbReference type="ARBA" id="ARBA00012438"/>
    </source>
</evidence>
<dbReference type="InterPro" id="IPR011712">
    <property type="entry name" value="Sig_transdc_His_kin_sub3_dim/P"/>
</dbReference>
<comment type="caution">
    <text evidence="11">The sequence shown here is derived from an EMBL/GenBank/DDBJ whole genome shotgun (WGS) entry which is preliminary data.</text>
</comment>
<dbReference type="Gene3D" id="1.20.5.1930">
    <property type="match status" value="1"/>
</dbReference>
<keyword evidence="9" id="KW-1133">Transmembrane helix</keyword>
<dbReference type="Pfam" id="PF07730">
    <property type="entry name" value="HisKA_3"/>
    <property type="match status" value="1"/>
</dbReference>
<dbReference type="GO" id="GO:0016301">
    <property type="term" value="F:kinase activity"/>
    <property type="evidence" value="ECO:0007669"/>
    <property type="project" value="UniProtKB-KW"/>
</dbReference>
<dbReference type="RefSeq" id="WP_258857143.1">
    <property type="nucleotide sequence ID" value="NZ_JANUGV010000004.1"/>
</dbReference>
<dbReference type="EMBL" id="JANUGV010000004">
    <property type="protein sequence ID" value="MCS0609489.1"/>
    <property type="molecule type" value="Genomic_DNA"/>
</dbReference>
<evidence type="ECO:0000256" key="7">
    <source>
        <dbReference type="ARBA" id="ARBA00022840"/>
    </source>
</evidence>
<comment type="catalytic activity">
    <reaction evidence="1">
        <text>ATP + protein L-histidine = ADP + protein N-phospho-L-histidine.</text>
        <dbReference type="EC" id="2.7.13.3"/>
    </reaction>
</comment>
<keyword evidence="9" id="KW-0812">Transmembrane</keyword>
<feature type="transmembrane region" description="Helical" evidence="9">
    <location>
        <begin position="50"/>
        <end position="68"/>
    </location>
</feature>
<evidence type="ECO:0000256" key="9">
    <source>
        <dbReference type="SAM" id="Phobius"/>
    </source>
</evidence>
<evidence type="ECO:0000256" key="4">
    <source>
        <dbReference type="ARBA" id="ARBA00022679"/>
    </source>
</evidence>
<keyword evidence="9" id="KW-0472">Membrane</keyword>
<gene>
    <name evidence="11" type="ORF">NX773_15065</name>
</gene>
<keyword evidence="12" id="KW-1185">Reference proteome</keyword>
<sequence>MPAFWIRRDSVAAAAQSDAADEQIIARIRLVLTVAAFLSAAAAAPQPDGVLLWLLGAYMAMALGLFLAAEAEMRLSFQRALHWFDLLWCFLFLNVGSFDPGDFLRFFLFAILSAGLRQGFDEGAKIALVAATGYGISTLNNLSEDNLSLIFVRTVFICALGYLIAQLGEQRLQLRRRIALLRALAQPSNARLGIDHTVTAMMEGTRAFFAADRCVLVLGAPGKGWTVRTVQAGGPLAVPAVAIDPDAAQPFLAVPDDGTILYRRRRLARLLPAHPHERRHWRPHASLPCERVADLLEADNFISAPVVLAEASGRVYVSRASQPYTRSDALFLSQAVAQAMPVAEHVALLDRIASEAASNERQRLALNMHDTAVQPYIGLALGLAALRLKVPPDNPIAPELDALAGMVQSVIADLRDFAGSVANRAQGDQAESLCSGALARLAVQMRERYGLTVRVDVQKGMELGDRLAAEVIQIVREGLNNIGKHTAAREGVVRVRRADRKLSIEIDNVCAEGAVGPFVPHSIRQRAAVLGGQVHVHRASSATAVCVEIPI</sequence>
<evidence type="ECO:0000313" key="12">
    <source>
        <dbReference type="Proteomes" id="UP001205861"/>
    </source>
</evidence>
<keyword evidence="5" id="KW-0547">Nucleotide-binding</keyword>
<dbReference type="PANTHER" id="PTHR24421:SF10">
    <property type="entry name" value="NITRATE_NITRITE SENSOR PROTEIN NARQ"/>
    <property type="match status" value="1"/>
</dbReference>
<dbReference type="EC" id="2.7.13.3" evidence="2"/>
<keyword evidence="7" id="KW-0067">ATP-binding</keyword>
<protein>
    <recommendedName>
        <fullName evidence="2">histidine kinase</fullName>
        <ecNumber evidence="2">2.7.13.3</ecNumber>
    </recommendedName>
</protein>
<feature type="transmembrane region" description="Helical" evidence="9">
    <location>
        <begin position="80"/>
        <end position="98"/>
    </location>
</feature>
<reference evidence="11 12" key="1">
    <citation type="submission" date="2022-08" db="EMBL/GenBank/DDBJ databases">
        <title>Reclassification of Massilia species as members of the genera Telluria, Duganella, Pseudoduganella, Mokoshia gen. nov. and Zemynaea gen. nov. using orthogonal and non-orthogonal genome-based approaches.</title>
        <authorList>
            <person name="Bowman J.P."/>
        </authorList>
    </citation>
    <scope>NUCLEOTIDE SEQUENCE [LARGE SCALE GENOMIC DNA]</scope>
    <source>
        <strain evidence="11 12">JCM 31607</strain>
    </source>
</reference>
<name>A0ABT2BLU2_9BURK</name>
<evidence type="ECO:0000313" key="11">
    <source>
        <dbReference type="EMBL" id="MCS0609489.1"/>
    </source>
</evidence>
<feature type="domain" description="Signal transduction histidine kinase subgroup 3 dimerisation and phosphoacceptor" evidence="10">
    <location>
        <begin position="360"/>
        <end position="420"/>
    </location>
</feature>
<organism evidence="11 12">
    <name type="scientific">Massilia solisilvae</name>
    <dbReference type="NCBI Taxonomy" id="1811225"/>
    <lineage>
        <taxon>Bacteria</taxon>
        <taxon>Pseudomonadati</taxon>
        <taxon>Pseudomonadota</taxon>
        <taxon>Betaproteobacteria</taxon>
        <taxon>Burkholderiales</taxon>
        <taxon>Oxalobacteraceae</taxon>
        <taxon>Telluria group</taxon>
        <taxon>Massilia</taxon>
    </lineage>
</organism>
<keyword evidence="8" id="KW-0902">Two-component regulatory system</keyword>
<evidence type="ECO:0000256" key="6">
    <source>
        <dbReference type="ARBA" id="ARBA00022777"/>
    </source>
</evidence>
<evidence type="ECO:0000259" key="10">
    <source>
        <dbReference type="Pfam" id="PF07730"/>
    </source>
</evidence>
<dbReference type="PANTHER" id="PTHR24421">
    <property type="entry name" value="NITRATE/NITRITE SENSOR PROTEIN NARX-RELATED"/>
    <property type="match status" value="1"/>
</dbReference>